<evidence type="ECO:0000256" key="1">
    <source>
        <dbReference type="SAM" id="MobiDB-lite"/>
    </source>
</evidence>
<feature type="signal peptide" evidence="3">
    <location>
        <begin position="1"/>
        <end position="29"/>
    </location>
</feature>
<dbReference type="EMBL" id="CAUYUJ010001912">
    <property type="protein sequence ID" value="CAK0798283.1"/>
    <property type="molecule type" value="Genomic_DNA"/>
</dbReference>
<evidence type="ECO:0000313" key="4">
    <source>
        <dbReference type="EMBL" id="CAK0798283.1"/>
    </source>
</evidence>
<sequence length="354" mass="37268">MPPGGGARPRVLLVRWLAALAVAAALGRGEDGEERCPVGAPPPGAHRAGAAPRCAAEENALLQVPRPAPPRHPPPDAEATAGPPRPAAAHPRPASAPAPGGAEAPPRPGAARGRAEAEAAAAAGPARARGRRGAAARAARAAPRLAEAWRGARAELRAAVREFARGLAAEGRGTRRLTSEMLCLMAAVLVLQVALVGFVALAYYDSCRSRPEIDPARRGADMREWSSGLLLGCCSEPRVLFWSLACPCVRWADSMHTVGIMSFWCALWLSTLAVLMTELTFGIFGVAVIAGLFYFRQRLRRRFKMESSASTYAADCLALCCCLPCALAQDARHVEEGCLVGDPAIALHLEFLDG</sequence>
<dbReference type="EMBL" id="CAUYUJ010002499">
    <property type="protein sequence ID" value="CAK0801048.1"/>
    <property type="molecule type" value="Genomic_DNA"/>
</dbReference>
<keyword evidence="2" id="KW-0812">Transmembrane</keyword>
<proteinExistence type="predicted"/>
<dbReference type="NCBIfam" id="TIGR01571">
    <property type="entry name" value="A_thal_Cys_rich"/>
    <property type="match status" value="1"/>
</dbReference>
<gene>
    <name evidence="4" type="ORF">PCOR1329_LOCUS7083</name>
    <name evidence="5" type="ORF">PCOR1329_LOCUS9039</name>
</gene>
<dbReference type="Pfam" id="PF04749">
    <property type="entry name" value="PLAC8"/>
    <property type="match status" value="1"/>
</dbReference>
<accession>A0ABN9PY95</accession>
<name>A0ABN9PY95_9DINO</name>
<evidence type="ECO:0008006" key="7">
    <source>
        <dbReference type="Google" id="ProtNLM"/>
    </source>
</evidence>
<organism evidence="4 6">
    <name type="scientific">Prorocentrum cordatum</name>
    <dbReference type="NCBI Taxonomy" id="2364126"/>
    <lineage>
        <taxon>Eukaryota</taxon>
        <taxon>Sar</taxon>
        <taxon>Alveolata</taxon>
        <taxon>Dinophyceae</taxon>
        <taxon>Prorocentrales</taxon>
        <taxon>Prorocentraceae</taxon>
        <taxon>Prorocentrum</taxon>
    </lineage>
</organism>
<reference evidence="4" key="1">
    <citation type="submission" date="2023-10" db="EMBL/GenBank/DDBJ databases">
        <authorList>
            <person name="Chen Y."/>
            <person name="Shah S."/>
            <person name="Dougan E. K."/>
            <person name="Thang M."/>
            <person name="Chan C."/>
        </authorList>
    </citation>
    <scope>NUCLEOTIDE SEQUENCE [LARGE SCALE GENOMIC DNA]</scope>
</reference>
<protein>
    <recommendedName>
        <fullName evidence="7">Copper transporter</fullName>
    </recommendedName>
</protein>
<evidence type="ECO:0000313" key="5">
    <source>
        <dbReference type="EMBL" id="CAK0801048.1"/>
    </source>
</evidence>
<dbReference type="PANTHER" id="PTHR15907">
    <property type="entry name" value="DUF614 FAMILY PROTEIN-RELATED"/>
    <property type="match status" value="1"/>
</dbReference>
<dbReference type="Proteomes" id="UP001189429">
    <property type="component" value="Unassembled WGS sequence"/>
</dbReference>
<feature type="region of interest" description="Disordered" evidence="1">
    <location>
        <begin position="27"/>
        <end position="135"/>
    </location>
</feature>
<feature type="compositionally biased region" description="Low complexity" evidence="1">
    <location>
        <begin position="45"/>
        <end position="54"/>
    </location>
</feature>
<evidence type="ECO:0000256" key="3">
    <source>
        <dbReference type="SAM" id="SignalP"/>
    </source>
</evidence>
<keyword evidence="3" id="KW-0732">Signal</keyword>
<dbReference type="InterPro" id="IPR006461">
    <property type="entry name" value="PLAC_motif_containing"/>
</dbReference>
<feature type="transmembrane region" description="Helical" evidence="2">
    <location>
        <begin position="184"/>
        <end position="204"/>
    </location>
</feature>
<feature type="compositionally biased region" description="Low complexity" evidence="1">
    <location>
        <begin position="77"/>
        <end position="127"/>
    </location>
</feature>
<evidence type="ECO:0000313" key="6">
    <source>
        <dbReference type="Proteomes" id="UP001189429"/>
    </source>
</evidence>
<evidence type="ECO:0000256" key="2">
    <source>
        <dbReference type="SAM" id="Phobius"/>
    </source>
</evidence>
<feature type="transmembrane region" description="Helical" evidence="2">
    <location>
        <begin position="265"/>
        <end position="295"/>
    </location>
</feature>
<keyword evidence="2" id="KW-1133">Transmembrane helix</keyword>
<keyword evidence="2" id="KW-0472">Membrane</keyword>
<keyword evidence="6" id="KW-1185">Reference proteome</keyword>
<feature type="chain" id="PRO_5045028904" description="Copper transporter" evidence="3">
    <location>
        <begin position="30"/>
        <end position="354"/>
    </location>
</feature>
<comment type="caution">
    <text evidence="4">The sequence shown here is derived from an EMBL/GenBank/DDBJ whole genome shotgun (WGS) entry which is preliminary data.</text>
</comment>